<feature type="compositionally biased region" description="Basic and acidic residues" evidence="1">
    <location>
        <begin position="38"/>
        <end position="47"/>
    </location>
</feature>
<keyword evidence="3" id="KW-1185">Reference proteome</keyword>
<evidence type="ECO:0000256" key="1">
    <source>
        <dbReference type="SAM" id="MobiDB-lite"/>
    </source>
</evidence>
<gene>
    <name evidence="2" type="ORF">GCM10023322_36200</name>
</gene>
<organism evidence="2 3">
    <name type="scientific">Rugosimonospora acidiphila</name>
    <dbReference type="NCBI Taxonomy" id="556531"/>
    <lineage>
        <taxon>Bacteria</taxon>
        <taxon>Bacillati</taxon>
        <taxon>Actinomycetota</taxon>
        <taxon>Actinomycetes</taxon>
        <taxon>Micromonosporales</taxon>
        <taxon>Micromonosporaceae</taxon>
        <taxon>Rugosimonospora</taxon>
    </lineage>
</organism>
<evidence type="ECO:0000313" key="3">
    <source>
        <dbReference type="Proteomes" id="UP001501570"/>
    </source>
</evidence>
<accession>A0ABP9RVG4</accession>
<proteinExistence type="predicted"/>
<feature type="compositionally biased region" description="Acidic residues" evidence="1">
    <location>
        <begin position="48"/>
        <end position="60"/>
    </location>
</feature>
<feature type="region of interest" description="Disordered" evidence="1">
    <location>
        <begin position="1"/>
        <end position="104"/>
    </location>
</feature>
<feature type="compositionally biased region" description="Basic and acidic residues" evidence="1">
    <location>
        <begin position="61"/>
        <end position="71"/>
    </location>
</feature>
<reference evidence="3" key="1">
    <citation type="journal article" date="2019" name="Int. J. Syst. Evol. Microbiol.">
        <title>The Global Catalogue of Microorganisms (GCM) 10K type strain sequencing project: providing services to taxonomists for standard genome sequencing and annotation.</title>
        <authorList>
            <consortium name="The Broad Institute Genomics Platform"/>
            <consortium name="The Broad Institute Genome Sequencing Center for Infectious Disease"/>
            <person name="Wu L."/>
            <person name="Ma J."/>
        </authorList>
    </citation>
    <scope>NUCLEOTIDE SEQUENCE [LARGE SCALE GENOMIC DNA]</scope>
    <source>
        <strain evidence="3">JCM 18304</strain>
    </source>
</reference>
<evidence type="ECO:0000313" key="2">
    <source>
        <dbReference type="EMBL" id="GAA5187558.1"/>
    </source>
</evidence>
<dbReference type="Proteomes" id="UP001501570">
    <property type="component" value="Unassembled WGS sequence"/>
</dbReference>
<sequence length="104" mass="11467">MRNRPNALRCGEYRSARVGSGSLGRLHPAGRPRPGPRGSREDGRGDDDRGDDDRGDDDRGDGERSDDERSAGRRSPPNLYSRTGKLPRDGRWAIGDGSSRPRRP</sequence>
<name>A0ABP9RVG4_9ACTN</name>
<dbReference type="EMBL" id="BAABJQ010000009">
    <property type="protein sequence ID" value="GAA5187558.1"/>
    <property type="molecule type" value="Genomic_DNA"/>
</dbReference>
<protein>
    <submittedName>
        <fullName evidence="2">Uncharacterized protein</fullName>
    </submittedName>
</protein>
<comment type="caution">
    <text evidence="2">The sequence shown here is derived from an EMBL/GenBank/DDBJ whole genome shotgun (WGS) entry which is preliminary data.</text>
</comment>